<proteinExistence type="inferred from homology"/>
<dbReference type="InterPro" id="IPR004437">
    <property type="entry name" value="ParB/RepB/Spo0J"/>
</dbReference>
<dbReference type="Pfam" id="PF17762">
    <property type="entry name" value="HTH_ParB"/>
    <property type="match status" value="1"/>
</dbReference>
<dbReference type="InterPro" id="IPR003115">
    <property type="entry name" value="ParB_N"/>
</dbReference>
<keyword evidence="3" id="KW-0238">DNA-binding</keyword>
<dbReference type="SUPFAM" id="SSF110849">
    <property type="entry name" value="ParB/Sulfiredoxin"/>
    <property type="match status" value="1"/>
</dbReference>
<dbReference type="GO" id="GO:0045881">
    <property type="term" value="P:positive regulation of sporulation resulting in formation of a cellular spore"/>
    <property type="evidence" value="ECO:0007669"/>
    <property type="project" value="TreeGrafter"/>
</dbReference>
<evidence type="ECO:0000259" key="4">
    <source>
        <dbReference type="SMART" id="SM00470"/>
    </source>
</evidence>
<evidence type="ECO:0000256" key="1">
    <source>
        <dbReference type="ARBA" id="ARBA00006295"/>
    </source>
</evidence>
<feature type="domain" description="ParB-like N-terminal" evidence="4">
    <location>
        <begin position="7"/>
        <end position="96"/>
    </location>
</feature>
<dbReference type="EMBL" id="CP022516">
    <property type="protein sequence ID" value="ASO08387.1"/>
    <property type="molecule type" value="Genomic_DNA"/>
</dbReference>
<comment type="similarity">
    <text evidence="1">Belongs to the ParB family.</text>
</comment>
<reference evidence="5 6" key="1">
    <citation type="submission" date="2017-07" db="EMBL/GenBank/DDBJ databases">
        <title>Genome Sequence of Arenibacter algicola Strain SMS7 Isolated from a culture of the Diatom Skeletonema marinoi.</title>
        <authorList>
            <person name="Topel M."/>
            <person name="Pinder M.I.M."/>
            <person name="Johansson O.N."/>
            <person name="Kourtchenko O."/>
            <person name="Godhe A."/>
            <person name="Clarke A.K."/>
        </authorList>
    </citation>
    <scope>NUCLEOTIDE SEQUENCE [LARGE SCALE GENOMIC DNA]</scope>
    <source>
        <strain evidence="5 6">SMS7</strain>
        <plasmid evidence="6">Plasmid psms7</plasmid>
    </source>
</reference>
<dbReference type="PANTHER" id="PTHR33375">
    <property type="entry name" value="CHROMOSOME-PARTITIONING PROTEIN PARB-RELATED"/>
    <property type="match status" value="1"/>
</dbReference>
<evidence type="ECO:0000256" key="2">
    <source>
        <dbReference type="ARBA" id="ARBA00022829"/>
    </source>
</evidence>
<dbReference type="GO" id="GO:0005694">
    <property type="term" value="C:chromosome"/>
    <property type="evidence" value="ECO:0007669"/>
    <property type="project" value="TreeGrafter"/>
</dbReference>
<dbReference type="SMART" id="SM00470">
    <property type="entry name" value="ParB"/>
    <property type="match status" value="1"/>
</dbReference>
<dbReference type="InterPro" id="IPR036086">
    <property type="entry name" value="ParB/Sulfiredoxin_sf"/>
</dbReference>
<dbReference type="KEGG" id="aalg:AREALGSMS7_05014"/>
<protein>
    <submittedName>
        <fullName evidence="5">Chromosome-partitioning protein Spo0J</fullName>
    </submittedName>
</protein>
<dbReference type="InterPro" id="IPR050336">
    <property type="entry name" value="Chromosome_partition/occlusion"/>
</dbReference>
<organism evidence="5 6">
    <name type="scientific">Arenibacter algicola</name>
    <dbReference type="NCBI Taxonomy" id="616991"/>
    <lineage>
        <taxon>Bacteria</taxon>
        <taxon>Pseudomonadati</taxon>
        <taxon>Bacteroidota</taxon>
        <taxon>Flavobacteriia</taxon>
        <taxon>Flavobacteriales</taxon>
        <taxon>Flavobacteriaceae</taxon>
        <taxon>Arenibacter</taxon>
    </lineage>
</organism>
<name>A0A221V449_9FLAO</name>
<keyword evidence="2" id="KW-0159">Chromosome partition</keyword>
<dbReference type="GO" id="GO:0003677">
    <property type="term" value="F:DNA binding"/>
    <property type="evidence" value="ECO:0007669"/>
    <property type="project" value="UniProtKB-KW"/>
</dbReference>
<accession>A0A221V449</accession>
<dbReference type="PANTHER" id="PTHR33375:SF1">
    <property type="entry name" value="CHROMOSOME-PARTITIONING PROTEIN PARB-RELATED"/>
    <property type="match status" value="1"/>
</dbReference>
<dbReference type="AlphaFoldDB" id="A0A221V449"/>
<dbReference type="FunFam" id="3.90.1530.30:FF:000001">
    <property type="entry name" value="Chromosome partitioning protein ParB"/>
    <property type="match status" value="1"/>
</dbReference>
<geneLocation type="plasmid" evidence="6">
    <name>psms7</name>
</geneLocation>
<dbReference type="Gene3D" id="1.10.10.2830">
    <property type="match status" value="1"/>
</dbReference>
<dbReference type="NCBIfam" id="TIGR00180">
    <property type="entry name" value="parB_part"/>
    <property type="match status" value="1"/>
</dbReference>
<evidence type="ECO:0000256" key="3">
    <source>
        <dbReference type="ARBA" id="ARBA00023125"/>
    </source>
</evidence>
<keyword evidence="5" id="KW-0614">Plasmid</keyword>
<sequence length="568" mass="65468">MENQTVQHLKIGSIKTDPGQPRKTFSEQGLKELAESISEFGVLQPITVRKTGKTFTIVMGERRYRACKLLDLKTIPCMVRELEKDAILEIQIIENLQRKDVEPVEEAEAIAMLKTKFSPEEIATRIGRNKIFVYGRIKLSELIEGFKHYVRSKEMTLSLAIGVASFPAEEQQMILEGMGGDFKERYVQNAINQQAFDLAKAPFALDDKNLVPKAGACTLCPFNSANQGSLFGDGKQICTKSSCYATKKTKNLLNLIETVKKDGRLLIPKINKYALDSQDNQLFLSILGENGLEIHLMGDMDILNEPVMPTEQSVRDEHHWRELTDDEVKEELEEQMECYSEEVETYTNAPENGFNKGILIDPKTCNWEEVYLRHKEIAKIETSAVPIEKKKMDDCTPTEKIQKMNDREIRKKQIENNKQFEEVVRMVRESEYHNSKKTLTTDEMVAFCLVLFENHIGWHNQEEFFKGFLGKSGKKDAAGVVEEFRKNFKKEVFHKLIRFVMAREVHFGELNHKNNNVNSSVYTAIRPFLTKEFETIESDFEQKRIKREKRLNERIAALEKENEMLKSA</sequence>
<dbReference type="Pfam" id="PF02195">
    <property type="entry name" value="ParB_N"/>
    <property type="match status" value="1"/>
</dbReference>
<dbReference type="Gene3D" id="3.90.1530.30">
    <property type="match status" value="1"/>
</dbReference>
<evidence type="ECO:0000313" key="6">
    <source>
        <dbReference type="Proteomes" id="UP000204551"/>
    </source>
</evidence>
<dbReference type="CDD" id="cd16393">
    <property type="entry name" value="SPO0J_N"/>
    <property type="match status" value="1"/>
</dbReference>
<dbReference type="RefSeq" id="WP_093980750.1">
    <property type="nucleotide sequence ID" value="NZ_CP022516.1"/>
</dbReference>
<dbReference type="GO" id="GO:0007059">
    <property type="term" value="P:chromosome segregation"/>
    <property type="evidence" value="ECO:0007669"/>
    <property type="project" value="UniProtKB-KW"/>
</dbReference>
<dbReference type="Proteomes" id="UP000204551">
    <property type="component" value="Plasmid pSMS7"/>
</dbReference>
<gene>
    <name evidence="5" type="primary">spo0C</name>
    <name evidence="5" type="ORF">AREALGSMS7_05014</name>
</gene>
<evidence type="ECO:0000313" key="5">
    <source>
        <dbReference type="EMBL" id="ASO08387.1"/>
    </source>
</evidence>
<dbReference type="InterPro" id="IPR041468">
    <property type="entry name" value="HTH_ParB/Spo0J"/>
</dbReference>